<dbReference type="RefSeq" id="YP_009325104.1">
    <property type="nucleotide sequence ID" value="NC_031944.1"/>
</dbReference>
<dbReference type="KEGG" id="vg:30310068"/>
<name>A0A1D8KSD5_9CAUD</name>
<organism evidence="1 2">
    <name type="scientific">Synechococcus phage S-WAM1</name>
    <dbReference type="NCBI Taxonomy" id="1815521"/>
    <lineage>
        <taxon>Viruses</taxon>
        <taxon>Duplodnaviria</taxon>
        <taxon>Heunggongvirae</taxon>
        <taxon>Uroviricota</taxon>
        <taxon>Caudoviricetes</taxon>
        <taxon>Pantevenvirales</taxon>
        <taxon>Kyanoviridae</taxon>
        <taxon>Sokavirus</taxon>
        <taxon>Sokavirus swam1</taxon>
    </lineage>
</organism>
<proteinExistence type="predicted"/>
<evidence type="ECO:0000313" key="2">
    <source>
        <dbReference type="Proteomes" id="UP000204364"/>
    </source>
</evidence>
<dbReference type="OrthoDB" id="10275at10239"/>
<accession>A0A1D8KSD5</accession>
<gene>
    <name evidence="1" type="ORF">P090810_115</name>
</gene>
<protein>
    <submittedName>
        <fullName evidence="1">Tail tube protein</fullName>
    </submittedName>
</protein>
<dbReference type="GeneID" id="30310068"/>
<dbReference type="Proteomes" id="UP000204364">
    <property type="component" value="Segment"/>
</dbReference>
<reference evidence="1 2" key="1">
    <citation type="journal article" date="2016" name="Virology">
        <title>The genomic content and context of auxiliary metabolic genes in marine cyanomyoviruses.</title>
        <authorList>
            <person name="Crummett L.T."/>
            <person name="Puxty R.J."/>
            <person name="Weihe C."/>
            <person name="Marston M.F."/>
            <person name="Martiny J.B."/>
        </authorList>
    </citation>
    <scope>NUCLEOTIDE SEQUENCE [LARGE SCALE GENOMIC DNA]</scope>
    <source>
        <strain evidence="1">0810PA09</strain>
    </source>
</reference>
<evidence type="ECO:0000313" key="1">
    <source>
        <dbReference type="EMBL" id="AOV61588.1"/>
    </source>
</evidence>
<dbReference type="EMBL" id="KU686210">
    <property type="protein sequence ID" value="AOV61588.1"/>
    <property type="molecule type" value="Genomic_DNA"/>
</dbReference>
<keyword evidence="2" id="KW-1185">Reference proteome</keyword>
<sequence length="223" mass="25174">MPTPKDSPNRPAGQVEGTQTTLSILNFRNQVRELARPNQFQVELYFPQRVEELLQATSDDTNATVDDDTTTTGDAAVLSTFLVKAANLPASTVGVVEVPFRGRTLKIAGDRTFEPWTVTILNDENFRLRRKLETWSRLMQSLPANHQTATSIAEYQANAYVRQFTRQNTHSAAYEFVGIWPSNISAIDLAWDSNDTPEEYTVEFQVQYWVPATDRDQGNGQEQ</sequence>